<dbReference type="PROSITE" id="PS51885">
    <property type="entry name" value="NEPRILYSIN"/>
    <property type="match status" value="1"/>
</dbReference>
<evidence type="ECO:0000256" key="1">
    <source>
        <dbReference type="SAM" id="SignalP"/>
    </source>
</evidence>
<accession>A0A8S1EHZ9</accession>
<dbReference type="InterPro" id="IPR018497">
    <property type="entry name" value="Peptidase_M13_C"/>
</dbReference>
<keyword evidence="1" id="KW-0732">Signal</keyword>
<evidence type="ECO:0000259" key="2">
    <source>
        <dbReference type="Pfam" id="PF01431"/>
    </source>
</evidence>
<feature type="signal peptide" evidence="1">
    <location>
        <begin position="1"/>
        <end position="19"/>
    </location>
</feature>
<dbReference type="GO" id="GO:0016485">
    <property type="term" value="P:protein processing"/>
    <property type="evidence" value="ECO:0007669"/>
    <property type="project" value="TreeGrafter"/>
</dbReference>
<dbReference type="EMBL" id="CADEPM010000002">
    <property type="protein sequence ID" value="CAB3399187.1"/>
    <property type="molecule type" value="Genomic_DNA"/>
</dbReference>
<protein>
    <recommendedName>
        <fullName evidence="2">Peptidase M13 C-terminal domain-containing protein</fullName>
    </recommendedName>
</protein>
<organism evidence="3 4">
    <name type="scientific">Caenorhabditis bovis</name>
    <dbReference type="NCBI Taxonomy" id="2654633"/>
    <lineage>
        <taxon>Eukaryota</taxon>
        <taxon>Metazoa</taxon>
        <taxon>Ecdysozoa</taxon>
        <taxon>Nematoda</taxon>
        <taxon>Chromadorea</taxon>
        <taxon>Rhabditida</taxon>
        <taxon>Rhabditina</taxon>
        <taxon>Rhabditomorpha</taxon>
        <taxon>Rhabditoidea</taxon>
        <taxon>Rhabditidae</taxon>
        <taxon>Peloderinae</taxon>
        <taxon>Caenorhabditis</taxon>
    </lineage>
</organism>
<dbReference type="Pfam" id="PF01431">
    <property type="entry name" value="Peptidase_M13"/>
    <property type="match status" value="1"/>
</dbReference>
<dbReference type="GO" id="GO:0005886">
    <property type="term" value="C:plasma membrane"/>
    <property type="evidence" value="ECO:0007669"/>
    <property type="project" value="TreeGrafter"/>
</dbReference>
<sequence>MRLLIVVALFTLSFPSSNADKILDIITSRFDSKVNSCNNFADRTCINRGMSKITLPRVAHQATQEVIYKDTWNIYVCYHIGLFKYLHPVPVYLGLADEARSINHGLSLGLNFYWVANNTESWPTTIGFVGSIVGYLLAQSIEGEYSYNSNGKTHIFSKEEKECVMNQLTSTCTTVNKCLHRDVFFHTAMVDMLGVRLAYEVLKDTEPDLKAKHNGTDLTVEQVFFHAYASHYCEHYSHSDESGIPDFSATVNMLINMPEFAEAFQCEENSELMKSRTKQCYLIGKDAAKTK</sequence>
<dbReference type="SUPFAM" id="SSF55486">
    <property type="entry name" value="Metalloproteases ('zincins'), catalytic domain"/>
    <property type="match status" value="1"/>
</dbReference>
<dbReference type="InterPro" id="IPR024079">
    <property type="entry name" value="MetalloPept_cat_dom_sf"/>
</dbReference>
<feature type="chain" id="PRO_5035899959" description="Peptidase M13 C-terminal domain-containing protein" evidence="1">
    <location>
        <begin position="20"/>
        <end position="291"/>
    </location>
</feature>
<gene>
    <name evidence="3" type="ORF">CBOVIS_LOCUS2352</name>
</gene>
<dbReference type="OrthoDB" id="5795773at2759"/>
<evidence type="ECO:0000313" key="4">
    <source>
        <dbReference type="Proteomes" id="UP000494206"/>
    </source>
</evidence>
<dbReference type="InterPro" id="IPR000718">
    <property type="entry name" value="Peptidase_M13"/>
</dbReference>
<dbReference type="Gene3D" id="3.40.390.10">
    <property type="entry name" value="Collagenase (Catalytic Domain)"/>
    <property type="match status" value="1"/>
</dbReference>
<proteinExistence type="predicted"/>
<dbReference type="AlphaFoldDB" id="A0A8S1EHZ9"/>
<dbReference type="Proteomes" id="UP000494206">
    <property type="component" value="Unassembled WGS sequence"/>
</dbReference>
<reference evidence="3 4" key="1">
    <citation type="submission" date="2020-04" db="EMBL/GenBank/DDBJ databases">
        <authorList>
            <person name="Laetsch R D."/>
            <person name="Stevens L."/>
            <person name="Kumar S."/>
            <person name="Blaxter L. M."/>
        </authorList>
    </citation>
    <scope>NUCLEOTIDE SEQUENCE [LARGE SCALE GENOMIC DNA]</scope>
</reference>
<keyword evidence="4" id="KW-1185">Reference proteome</keyword>
<dbReference type="PANTHER" id="PTHR11733:SF133">
    <property type="entry name" value="PHOSPHATE-REGULATING NEUTRAL ENDOPEPTIDASE PHEX"/>
    <property type="match status" value="1"/>
</dbReference>
<dbReference type="PANTHER" id="PTHR11733">
    <property type="entry name" value="ZINC METALLOPROTEASE FAMILY M13 NEPRILYSIN-RELATED"/>
    <property type="match status" value="1"/>
</dbReference>
<dbReference type="GO" id="GO:0004222">
    <property type="term" value="F:metalloendopeptidase activity"/>
    <property type="evidence" value="ECO:0007669"/>
    <property type="project" value="InterPro"/>
</dbReference>
<evidence type="ECO:0000313" key="3">
    <source>
        <dbReference type="EMBL" id="CAB3399187.1"/>
    </source>
</evidence>
<feature type="domain" description="Peptidase M13 C-terminal" evidence="2">
    <location>
        <begin position="158"/>
        <end position="280"/>
    </location>
</feature>
<name>A0A8S1EHZ9_9PELO</name>
<comment type="caution">
    <text evidence="3">The sequence shown here is derived from an EMBL/GenBank/DDBJ whole genome shotgun (WGS) entry which is preliminary data.</text>
</comment>